<dbReference type="GeneID" id="84649007"/>
<protein>
    <recommendedName>
        <fullName evidence="1">Glycosyltransferase 2-like domain-containing protein</fullName>
    </recommendedName>
</protein>
<dbReference type="STRING" id="1218108.GCA_000382425_00753"/>
<keyword evidence="3" id="KW-1185">Reference proteome</keyword>
<dbReference type="RefSeq" id="WP_019974264.1">
    <property type="nucleotide sequence ID" value="NZ_BJXC01000014.1"/>
</dbReference>
<organism evidence="2 3">
    <name type="scientific">Empedobacter brevis NBRC 14943 = ATCC 43319</name>
    <dbReference type="NCBI Taxonomy" id="1218108"/>
    <lineage>
        <taxon>Bacteria</taxon>
        <taxon>Pseudomonadati</taxon>
        <taxon>Bacteroidota</taxon>
        <taxon>Flavobacteriia</taxon>
        <taxon>Flavobacteriales</taxon>
        <taxon>Weeksellaceae</taxon>
        <taxon>Empedobacter</taxon>
    </lineage>
</organism>
<evidence type="ECO:0000313" key="2">
    <source>
        <dbReference type="EMBL" id="GEM52375.1"/>
    </source>
</evidence>
<gene>
    <name evidence="2" type="ORF">EB1_21650</name>
</gene>
<proteinExistence type="predicted"/>
<reference evidence="2 3" key="1">
    <citation type="submission" date="2019-07" db="EMBL/GenBank/DDBJ databases">
        <title>Whole genome shotgun sequence of Empedobacter brevis NBRC 14943.</title>
        <authorList>
            <person name="Hosoyama A."/>
            <person name="Uohara A."/>
            <person name="Ohji S."/>
            <person name="Ichikawa N."/>
        </authorList>
    </citation>
    <scope>NUCLEOTIDE SEQUENCE [LARGE SCALE GENOMIC DNA]</scope>
    <source>
        <strain evidence="2 3">NBRC 14943</strain>
    </source>
</reference>
<name>A0A511NHT9_9FLAO</name>
<dbReference type="SUPFAM" id="SSF53448">
    <property type="entry name" value="Nucleotide-diphospho-sugar transferases"/>
    <property type="match status" value="1"/>
</dbReference>
<evidence type="ECO:0000313" key="3">
    <source>
        <dbReference type="Proteomes" id="UP000321245"/>
    </source>
</evidence>
<dbReference type="EMBL" id="BJXC01000014">
    <property type="protein sequence ID" value="GEM52375.1"/>
    <property type="molecule type" value="Genomic_DNA"/>
</dbReference>
<dbReference type="Gene3D" id="3.90.550.10">
    <property type="entry name" value="Spore Coat Polysaccharide Biosynthesis Protein SpsA, Chain A"/>
    <property type="match status" value="1"/>
</dbReference>
<dbReference type="InterPro" id="IPR001173">
    <property type="entry name" value="Glyco_trans_2-like"/>
</dbReference>
<dbReference type="Pfam" id="PF00535">
    <property type="entry name" value="Glycos_transf_2"/>
    <property type="match status" value="1"/>
</dbReference>
<dbReference type="Proteomes" id="UP000321245">
    <property type="component" value="Unassembled WGS sequence"/>
</dbReference>
<accession>A0A511NHT9</accession>
<dbReference type="InterPro" id="IPR029044">
    <property type="entry name" value="Nucleotide-diphossugar_trans"/>
</dbReference>
<sequence length="342" mass="40410">MLTILIKSFNRPYYLDRCLQSIYSHALGNFEIKLLDDGTPANYLNKIETKYPDVKIIKSDQYQNKIKAIEDNIDSGKKIDGFTIPTDLWINEVKMSSDYVLVTEDDVWFTQAIDFDELVEVMKSTEIPLLKLGWLGNYSDDKNLEISKLNFNVIKTQPINLFTSNKLVMDWLMYNKFKFFTILYKLGWVDNQTKRKYWAINSILMGLYQKEYWLAIWKDAKGKVDEKQQLRNAAVWYNKNKKAVFARTNEEVLKTTFKSSATGSYHEYGDHFDVNRMNYIFNEAWLKGELNAMENYPKDFSDNYIKAFLDKENHPDAQSVEWQKWAEKFKQQYRNLGAEVDN</sequence>
<comment type="caution">
    <text evidence="2">The sequence shown here is derived from an EMBL/GenBank/DDBJ whole genome shotgun (WGS) entry which is preliminary data.</text>
</comment>
<dbReference type="OrthoDB" id="1309140at2"/>
<feature type="domain" description="Glycosyltransferase 2-like" evidence="1">
    <location>
        <begin position="3"/>
        <end position="69"/>
    </location>
</feature>
<evidence type="ECO:0000259" key="1">
    <source>
        <dbReference type="Pfam" id="PF00535"/>
    </source>
</evidence>
<dbReference type="AlphaFoldDB" id="A0A511NHT9"/>